<reference evidence="1 2" key="2">
    <citation type="journal article" date="2021" name="Genomics">
        <title>High-quality reference genome for Clonorchis sinensis.</title>
        <authorList>
            <person name="Young N.D."/>
            <person name="Stroehlein A.J."/>
            <person name="Kinkar L."/>
            <person name="Wang T."/>
            <person name="Sohn W.M."/>
            <person name="Chang B.C.H."/>
            <person name="Kaur P."/>
            <person name="Weisz D."/>
            <person name="Dudchenko O."/>
            <person name="Aiden E.L."/>
            <person name="Korhonen P.K."/>
            <person name="Gasser R.B."/>
        </authorList>
    </citation>
    <scope>NUCLEOTIDE SEQUENCE [LARGE SCALE GENOMIC DNA]</scope>
    <source>
        <strain evidence="1">Cs-k2</strain>
    </source>
</reference>
<reference evidence="1 2" key="1">
    <citation type="journal article" date="2018" name="Biotechnol. Adv.">
        <title>Improved genomic resources and new bioinformatic workflow for the carcinogenic parasite Clonorchis sinensis: Biotechnological implications.</title>
        <authorList>
            <person name="Wang D."/>
            <person name="Korhonen P.K."/>
            <person name="Gasser R.B."/>
            <person name="Young N.D."/>
        </authorList>
    </citation>
    <scope>NUCLEOTIDE SEQUENCE [LARGE SCALE GENOMIC DNA]</scope>
    <source>
        <strain evidence="1">Cs-k2</strain>
    </source>
</reference>
<name>A0A419QEU8_CLOSI</name>
<keyword evidence="2" id="KW-1185">Reference proteome</keyword>
<dbReference type="Proteomes" id="UP000286415">
    <property type="component" value="Unassembled WGS sequence"/>
</dbReference>
<accession>A0A419QEU8</accession>
<gene>
    <name evidence="1" type="ORF">CSKR_102444</name>
</gene>
<sequence length="78" mass="8970">MERWRASGENGADVFDTTAEAFVNLNLAEVTLYKHHLIIKNTTHKVAENSLTTHDRFRSSWSSSGRRSPRVSVKLMFY</sequence>
<proteinExistence type="predicted"/>
<organism evidence="1 2">
    <name type="scientific">Clonorchis sinensis</name>
    <name type="common">Chinese liver fluke</name>
    <dbReference type="NCBI Taxonomy" id="79923"/>
    <lineage>
        <taxon>Eukaryota</taxon>
        <taxon>Metazoa</taxon>
        <taxon>Spiralia</taxon>
        <taxon>Lophotrochozoa</taxon>
        <taxon>Platyhelminthes</taxon>
        <taxon>Trematoda</taxon>
        <taxon>Digenea</taxon>
        <taxon>Opisthorchiida</taxon>
        <taxon>Opisthorchiata</taxon>
        <taxon>Opisthorchiidae</taxon>
        <taxon>Clonorchis</taxon>
    </lineage>
</organism>
<dbReference type="InParanoid" id="A0A419QEU8"/>
<evidence type="ECO:0000313" key="2">
    <source>
        <dbReference type="Proteomes" id="UP000286415"/>
    </source>
</evidence>
<comment type="caution">
    <text evidence="1">The sequence shown here is derived from an EMBL/GenBank/DDBJ whole genome shotgun (WGS) entry which is preliminary data.</text>
</comment>
<evidence type="ECO:0000313" key="1">
    <source>
        <dbReference type="EMBL" id="KAG5441231.1"/>
    </source>
</evidence>
<protein>
    <submittedName>
        <fullName evidence="1">Uncharacterized protein</fullName>
    </submittedName>
</protein>
<dbReference type="EMBL" id="NIRI02000077">
    <property type="protein sequence ID" value="KAG5441231.1"/>
    <property type="molecule type" value="Genomic_DNA"/>
</dbReference>
<dbReference type="AlphaFoldDB" id="A0A419QEU8"/>